<feature type="region of interest" description="Disordered" evidence="1">
    <location>
        <begin position="1"/>
        <end position="26"/>
    </location>
</feature>
<evidence type="ECO:0000256" key="1">
    <source>
        <dbReference type="SAM" id="MobiDB-lite"/>
    </source>
</evidence>
<evidence type="ECO:0000313" key="3">
    <source>
        <dbReference type="Proteomes" id="UP000483379"/>
    </source>
</evidence>
<sequence>MATQVLREAQPDTDAPKDTGGLDRSEGKTTGEVIALARKFVEDNYLGVDGFRGAHLVGSINHTEHSRPFPTYRDVDIAIVLDRVDYQEIEEVFHEGYVLECILSGAKRYASAEEILALPGMACNLEIDSVLVDPEGHLTQIQRRVSADFAKRLWVRKRVDAGLESARGALVAVQQAGSPIEAVHALGELIMHCSEILTVAHLNPPTHRRSLADLRPLMETEEELQLYEELLAAFGSSQITEPEARRFLDQCLEAFDRALEVKRRPVPFEWKLDPCIRDYLEKGTLEMIEEGNHRESLFWITLFFVISTAAIQQDGTAADKQAFGTRMVEFLDALGVGSEAAIAQRIQDCGGLIGRIQDYSDRFIATSPKLRD</sequence>
<organism evidence="2 3">
    <name type="scientific">Thiorhodococcus minor</name>
    <dbReference type="NCBI Taxonomy" id="57489"/>
    <lineage>
        <taxon>Bacteria</taxon>
        <taxon>Pseudomonadati</taxon>
        <taxon>Pseudomonadota</taxon>
        <taxon>Gammaproteobacteria</taxon>
        <taxon>Chromatiales</taxon>
        <taxon>Chromatiaceae</taxon>
        <taxon>Thiorhodococcus</taxon>
    </lineage>
</organism>
<dbReference type="RefSeq" id="WP_164453094.1">
    <property type="nucleotide sequence ID" value="NZ_JAAIJQ010000031.1"/>
</dbReference>
<keyword evidence="3" id="KW-1185">Reference proteome</keyword>
<reference evidence="2 3" key="1">
    <citation type="submission" date="2020-02" db="EMBL/GenBank/DDBJ databases">
        <title>Genome sequences of Thiorhodococcus mannitoliphagus and Thiorhodococcus minor, purple sulfur photosynthetic bacteria in the gammaproteobacterial family, Chromatiaceae.</title>
        <authorList>
            <person name="Aviles F.A."/>
            <person name="Meyer T.E."/>
            <person name="Kyndt J.A."/>
        </authorList>
    </citation>
    <scope>NUCLEOTIDE SEQUENCE [LARGE SCALE GENOMIC DNA]</scope>
    <source>
        <strain evidence="2 3">DSM 11518</strain>
    </source>
</reference>
<gene>
    <name evidence="2" type="ORF">G3446_12110</name>
</gene>
<feature type="compositionally biased region" description="Basic and acidic residues" evidence="1">
    <location>
        <begin position="14"/>
        <end position="26"/>
    </location>
</feature>
<name>A0A6M0JYP8_9GAMM</name>
<accession>A0A6M0JYP8</accession>
<protein>
    <submittedName>
        <fullName evidence="2">Uncharacterized protein</fullName>
    </submittedName>
</protein>
<comment type="caution">
    <text evidence="2">The sequence shown here is derived from an EMBL/GenBank/DDBJ whole genome shotgun (WGS) entry which is preliminary data.</text>
</comment>
<dbReference type="EMBL" id="JAAIJQ010000031">
    <property type="protein sequence ID" value="NEV62626.1"/>
    <property type="molecule type" value="Genomic_DNA"/>
</dbReference>
<evidence type="ECO:0000313" key="2">
    <source>
        <dbReference type="EMBL" id="NEV62626.1"/>
    </source>
</evidence>
<dbReference type="Proteomes" id="UP000483379">
    <property type="component" value="Unassembled WGS sequence"/>
</dbReference>
<proteinExistence type="predicted"/>
<dbReference type="AlphaFoldDB" id="A0A6M0JYP8"/>